<proteinExistence type="predicted"/>
<dbReference type="EMBL" id="JARKHS020007891">
    <property type="protein sequence ID" value="KAK8781223.1"/>
    <property type="molecule type" value="Genomic_DNA"/>
</dbReference>
<name>A0AAQ4F381_AMBAM</name>
<keyword evidence="3" id="KW-1185">Reference proteome</keyword>
<dbReference type="Proteomes" id="UP001321473">
    <property type="component" value="Unassembled WGS sequence"/>
</dbReference>
<gene>
    <name evidence="2" type="ORF">V5799_017439</name>
</gene>
<protein>
    <submittedName>
        <fullName evidence="2">Uncharacterized protein</fullName>
    </submittedName>
</protein>
<reference evidence="2 3" key="1">
    <citation type="journal article" date="2023" name="Arcadia Sci">
        <title>De novo assembly of a long-read Amblyomma americanum tick genome.</title>
        <authorList>
            <person name="Chou S."/>
            <person name="Poskanzer K.E."/>
            <person name="Rollins M."/>
            <person name="Thuy-Boun P.S."/>
        </authorList>
    </citation>
    <scope>NUCLEOTIDE SEQUENCE [LARGE SCALE GENOMIC DNA]</scope>
    <source>
        <strain evidence="2">F_SG_1</strain>
        <tissue evidence="2">Salivary glands</tissue>
    </source>
</reference>
<feature type="region of interest" description="Disordered" evidence="1">
    <location>
        <begin position="1"/>
        <end position="44"/>
    </location>
</feature>
<evidence type="ECO:0000313" key="2">
    <source>
        <dbReference type="EMBL" id="KAK8781223.1"/>
    </source>
</evidence>
<dbReference type="AlphaFoldDB" id="A0AAQ4F381"/>
<comment type="caution">
    <text evidence="2">The sequence shown here is derived from an EMBL/GenBank/DDBJ whole genome shotgun (WGS) entry which is preliminary data.</text>
</comment>
<accession>A0AAQ4F381</accession>
<sequence length="126" mass="14349">MLPSRGRHQPPVFVQQRLPPQPCGHRQAEAGRPELTEQMKTPPSSGRLAMALVDTCPHSVPLLSTETEGKIFGPNLWLACCPCWGKVHLLCLQRYHHVDTTGESWLALMPSTRYLERREDEPEIQW</sequence>
<evidence type="ECO:0000256" key="1">
    <source>
        <dbReference type="SAM" id="MobiDB-lite"/>
    </source>
</evidence>
<feature type="compositionally biased region" description="Basic and acidic residues" evidence="1">
    <location>
        <begin position="26"/>
        <end position="37"/>
    </location>
</feature>
<organism evidence="2 3">
    <name type="scientific">Amblyomma americanum</name>
    <name type="common">Lone star tick</name>
    <dbReference type="NCBI Taxonomy" id="6943"/>
    <lineage>
        <taxon>Eukaryota</taxon>
        <taxon>Metazoa</taxon>
        <taxon>Ecdysozoa</taxon>
        <taxon>Arthropoda</taxon>
        <taxon>Chelicerata</taxon>
        <taxon>Arachnida</taxon>
        <taxon>Acari</taxon>
        <taxon>Parasitiformes</taxon>
        <taxon>Ixodida</taxon>
        <taxon>Ixodoidea</taxon>
        <taxon>Ixodidae</taxon>
        <taxon>Amblyomminae</taxon>
        <taxon>Amblyomma</taxon>
    </lineage>
</organism>
<evidence type="ECO:0000313" key="3">
    <source>
        <dbReference type="Proteomes" id="UP001321473"/>
    </source>
</evidence>